<dbReference type="InterPro" id="IPR029058">
    <property type="entry name" value="AB_hydrolase_fold"/>
</dbReference>
<evidence type="ECO:0000313" key="4">
    <source>
        <dbReference type="Proteomes" id="UP000886750"/>
    </source>
</evidence>
<protein>
    <recommendedName>
        <fullName evidence="2">BD-FAE-like domain-containing protein</fullName>
    </recommendedName>
</protein>
<evidence type="ECO:0000313" key="3">
    <source>
        <dbReference type="EMBL" id="HIY96483.1"/>
    </source>
</evidence>
<dbReference type="Pfam" id="PF00756">
    <property type="entry name" value="Esterase"/>
    <property type="match status" value="1"/>
</dbReference>
<dbReference type="Pfam" id="PF20434">
    <property type="entry name" value="BD-FAE"/>
    <property type="match status" value="1"/>
</dbReference>
<accession>A0A9D2CSQ3</accession>
<keyword evidence="1" id="KW-0732">Signal</keyword>
<gene>
    <name evidence="3" type="ORF">H9729_02230</name>
</gene>
<evidence type="ECO:0000256" key="1">
    <source>
        <dbReference type="SAM" id="SignalP"/>
    </source>
</evidence>
<reference evidence="3" key="1">
    <citation type="journal article" date="2021" name="PeerJ">
        <title>Extensive microbial diversity within the chicken gut microbiome revealed by metagenomics and culture.</title>
        <authorList>
            <person name="Gilroy R."/>
            <person name="Ravi A."/>
            <person name="Getino M."/>
            <person name="Pursley I."/>
            <person name="Horton D.L."/>
            <person name="Alikhan N.F."/>
            <person name="Baker D."/>
            <person name="Gharbi K."/>
            <person name="Hall N."/>
            <person name="Watson M."/>
            <person name="Adriaenssens E.M."/>
            <person name="Foster-Nyarko E."/>
            <person name="Jarju S."/>
            <person name="Secka A."/>
            <person name="Antonio M."/>
            <person name="Oren A."/>
            <person name="Chaudhuri R.R."/>
            <person name="La Ragione R."/>
            <person name="Hildebrand F."/>
            <person name="Pallen M.J."/>
        </authorList>
    </citation>
    <scope>NUCLEOTIDE SEQUENCE</scope>
    <source>
        <strain evidence="3">1345</strain>
    </source>
</reference>
<evidence type="ECO:0000259" key="2">
    <source>
        <dbReference type="Pfam" id="PF20434"/>
    </source>
</evidence>
<feature type="signal peptide" evidence="1">
    <location>
        <begin position="1"/>
        <end position="20"/>
    </location>
</feature>
<name>A0A9D2CSQ3_9FIRM</name>
<dbReference type="Gene3D" id="3.40.50.1820">
    <property type="entry name" value="alpha/beta hydrolase"/>
    <property type="match status" value="2"/>
</dbReference>
<dbReference type="PANTHER" id="PTHR48098:SF1">
    <property type="entry name" value="DIACYLGLYCEROL ACYLTRANSFERASE_MYCOLYLTRANSFERASE AG85A"/>
    <property type="match status" value="1"/>
</dbReference>
<dbReference type="InterPro" id="IPR049492">
    <property type="entry name" value="BD-FAE-like_dom"/>
</dbReference>
<proteinExistence type="predicted"/>
<dbReference type="GO" id="GO:0016747">
    <property type="term" value="F:acyltransferase activity, transferring groups other than amino-acyl groups"/>
    <property type="evidence" value="ECO:0007669"/>
    <property type="project" value="TreeGrafter"/>
</dbReference>
<comment type="caution">
    <text evidence="3">The sequence shown here is derived from an EMBL/GenBank/DDBJ whole genome shotgun (WGS) entry which is preliminary data.</text>
</comment>
<dbReference type="AlphaFoldDB" id="A0A9D2CSQ3"/>
<sequence>MNKLIGVIAAMLSLICMIMAGCSSGSEGNLSNQGETGEPPNGGFAQIPQELAEIPADYYSEADEQGTLVELDYDTYESFSYEEGTQPLRKRAIVYLPYGYSEEENYNIVYLMHGGWSNETTNLGTPSAPSSFKNVIDNAIQSGAFAPLIIVCPTYNNTNENGQDSDNYSLALQLTRNYHNELVNDLIPAVEGRYAGYAESASEQDLIAARDHRAFMGFSMGSVTTWRTFEYCLDDFRYFFPSSGAITSSGEYMDNIVENSGYADNDFFIWGMSGTNDFAYSQFTAQMNAMFGAEHFARAGNEAEGNIAYTVKEGYSHNAQAAQEYFYNALCWVWSNMNRQYYTADTRITDVISDPAFGDYGRLIFPVDEWYYSGDTLGSLSMTWYTHIDPDKTVEICNYLKTQAVNGQTIFYDIYTDEEKAANPDLENTGLFFFRGERNAPFAVTCAGGGWAYVAAMHDSFPHALELSKRGYNAFAIIYRPGAQTAYEDLARALSFIFENAEELGINTDGYSLWGGSAGARMAAELGSYGAAEYGGDNIPKPAAVVMQYTGYSGCNPEGEPATFVCVGERDGIASWRTMQRRVEALAAMGVTTEFHVYKGLGHGFGLGTGTAAEGWFGLAVSF</sequence>
<dbReference type="EMBL" id="DXCQ01000024">
    <property type="protein sequence ID" value="HIY96483.1"/>
    <property type="molecule type" value="Genomic_DNA"/>
</dbReference>
<dbReference type="Proteomes" id="UP000886750">
    <property type="component" value="Unassembled WGS sequence"/>
</dbReference>
<dbReference type="PROSITE" id="PS51257">
    <property type="entry name" value="PROKAR_LIPOPROTEIN"/>
    <property type="match status" value="1"/>
</dbReference>
<feature type="chain" id="PRO_5038393537" description="BD-FAE-like domain-containing protein" evidence="1">
    <location>
        <begin position="21"/>
        <end position="623"/>
    </location>
</feature>
<dbReference type="SUPFAM" id="SSF53474">
    <property type="entry name" value="alpha/beta-Hydrolases"/>
    <property type="match status" value="2"/>
</dbReference>
<dbReference type="InterPro" id="IPR050583">
    <property type="entry name" value="Mycobacterial_A85_antigen"/>
</dbReference>
<dbReference type="InterPro" id="IPR000801">
    <property type="entry name" value="Esterase-like"/>
</dbReference>
<feature type="domain" description="BD-FAE-like" evidence="2">
    <location>
        <begin position="437"/>
        <end position="528"/>
    </location>
</feature>
<dbReference type="PANTHER" id="PTHR48098">
    <property type="entry name" value="ENTEROCHELIN ESTERASE-RELATED"/>
    <property type="match status" value="1"/>
</dbReference>
<reference evidence="3" key="2">
    <citation type="submission" date="2021-04" db="EMBL/GenBank/DDBJ databases">
        <authorList>
            <person name="Gilroy R."/>
        </authorList>
    </citation>
    <scope>NUCLEOTIDE SEQUENCE</scope>
    <source>
        <strain evidence="3">1345</strain>
    </source>
</reference>
<organism evidence="3 4">
    <name type="scientific">Candidatus Borkfalkia excrementigallinarum</name>
    <dbReference type="NCBI Taxonomy" id="2838506"/>
    <lineage>
        <taxon>Bacteria</taxon>
        <taxon>Bacillati</taxon>
        <taxon>Bacillota</taxon>
        <taxon>Clostridia</taxon>
        <taxon>Christensenellales</taxon>
        <taxon>Christensenellaceae</taxon>
        <taxon>Candidatus Borkfalkia</taxon>
    </lineage>
</organism>